<name>A0A097EXP3_9CAUD</name>
<proteinExistence type="predicted"/>
<protein>
    <submittedName>
        <fullName evidence="1">Uncharacterized protein</fullName>
    </submittedName>
</protein>
<evidence type="ECO:0000313" key="2">
    <source>
        <dbReference type="Proteomes" id="UP000029889"/>
    </source>
</evidence>
<accession>A0A097EXP3</accession>
<dbReference type="RefSeq" id="YP_009101916.1">
    <property type="nucleotide sequence ID" value="NC_025447.1"/>
</dbReference>
<gene>
    <name evidence="1" type="primary">329</name>
    <name evidence="1" type="ORF">PBI_121Q_329</name>
</gene>
<organism evidence="1 2">
    <name type="scientific">Escherichia phage 121Q</name>
    <dbReference type="NCBI Taxonomy" id="1555202"/>
    <lineage>
        <taxon>Viruses</taxon>
        <taxon>Duplodnaviria</taxon>
        <taxon>Heunggongvirae</taxon>
        <taxon>Uroviricota</taxon>
        <taxon>Caudoviricetes</taxon>
        <taxon>Asteriusvirus</taxon>
        <taxon>Asteriusvirus av121Q</taxon>
    </lineage>
</organism>
<dbReference type="EMBL" id="KM507819">
    <property type="protein sequence ID" value="AIT14219.1"/>
    <property type="molecule type" value="Genomic_DNA"/>
</dbReference>
<reference evidence="1 2" key="1">
    <citation type="submission" date="2014-09" db="EMBL/GenBank/DDBJ databases">
        <authorList>
            <person name="Lapin J.S."/>
            <person name="Pope W.H."/>
            <person name="Hua J."/>
            <person name="Ford M.E."/>
            <person name="Conway J.F."/>
            <person name="Hatfull G.F."/>
            <person name="Hendrix R.W."/>
        </authorList>
    </citation>
    <scope>NUCLEOTIDE SEQUENCE [LARGE SCALE GENOMIC DNA]</scope>
</reference>
<dbReference type="GeneID" id="22111369"/>
<sequence length="72" mass="8725">MRKLIGFEYVKLLQTCGIRRRMIQKDKRIAEERKYIMITELYVLTLLGTNYQHTYVDLWIDALQKEVKSKCK</sequence>
<dbReference type="KEGG" id="vg:22111369"/>
<evidence type="ECO:0000313" key="1">
    <source>
        <dbReference type="EMBL" id="AIT14219.1"/>
    </source>
</evidence>
<dbReference type="Proteomes" id="UP000029889">
    <property type="component" value="Segment"/>
</dbReference>
<keyword evidence="2" id="KW-1185">Reference proteome</keyword>